<dbReference type="Gene3D" id="3.40.50.720">
    <property type="entry name" value="NAD(P)-binding Rossmann-like Domain"/>
    <property type="match status" value="1"/>
</dbReference>
<dbReference type="PANTHER" id="PTHR42879">
    <property type="entry name" value="3-OXOACYL-(ACYL-CARRIER-PROTEIN) REDUCTASE"/>
    <property type="match status" value="1"/>
</dbReference>
<dbReference type="PRINTS" id="PR00081">
    <property type="entry name" value="GDHRDH"/>
</dbReference>
<reference evidence="2 3" key="1">
    <citation type="journal article" date="2007" name="Archaea">
        <title>The genome of Hyperthermus butylicus: a sulfur-reducing, peptide fermenting, neutrophilic Crenarchaeote growing up to 108 degrees C.</title>
        <authorList>
            <person name="Brugger K."/>
            <person name="Chen L."/>
            <person name="Stark M."/>
            <person name="Zibat A."/>
            <person name="Redder P."/>
            <person name="Ruepp A."/>
            <person name="Awayez M."/>
            <person name="She Q."/>
            <person name="Garrett R.A."/>
            <person name="Klenk H.P."/>
        </authorList>
    </citation>
    <scope>NUCLEOTIDE SEQUENCE [LARGE SCALE GENOMIC DNA]</scope>
    <source>
        <strain evidence="3">DSM 5456 / JCM 9403 / PLM1-5</strain>
    </source>
</reference>
<name>A2BN81_HYPBU</name>
<sequence length="261" mass="28659">MPFNITGMKVLVTASTRGIGRGVAEVLLEEGAHVVINGRTRESVEKALEALRGKGRVYGIAADLSVREDVERLVKEAARLMGGLDAVVYIAGPPRPGKFEQLGLEDWELAARLLALSAVWIAYYSLPYLKESKNPSMVYLTSVATREPLEDLALSNTMRIAVHGLVRTLARELGKYGIRVNAVMPGYILTDRIRQIAEKRAKERGVPVEQIYQEMASTIPLGRIGEPREVGYLIAFLISPYASYINGASIPIDGGYLRSVF</sequence>
<dbReference type="EMBL" id="CP000493">
    <property type="protein sequence ID" value="ABM81442.1"/>
    <property type="molecule type" value="Genomic_DNA"/>
</dbReference>
<dbReference type="AlphaFoldDB" id="A2BN81"/>
<dbReference type="OrthoDB" id="24596at2157"/>
<dbReference type="SUPFAM" id="SSF51735">
    <property type="entry name" value="NAD(P)-binding Rossmann-fold domains"/>
    <property type="match status" value="1"/>
</dbReference>
<comment type="similarity">
    <text evidence="1">Belongs to the short-chain dehydrogenases/reductases (SDR) family.</text>
</comment>
<evidence type="ECO:0000313" key="2">
    <source>
        <dbReference type="EMBL" id="ABM81442.1"/>
    </source>
</evidence>
<dbReference type="GeneID" id="4781385"/>
<evidence type="ECO:0000256" key="1">
    <source>
        <dbReference type="ARBA" id="ARBA00006484"/>
    </source>
</evidence>
<dbReference type="InterPro" id="IPR002347">
    <property type="entry name" value="SDR_fam"/>
</dbReference>
<dbReference type="Proteomes" id="UP000002593">
    <property type="component" value="Chromosome"/>
</dbReference>
<dbReference type="KEGG" id="hbu:Hbut_1627"/>
<dbReference type="PANTHER" id="PTHR42879:SF6">
    <property type="entry name" value="NADPH-DEPENDENT REDUCTASE BACG"/>
    <property type="match status" value="1"/>
</dbReference>
<organism evidence="2 3">
    <name type="scientific">Hyperthermus butylicus (strain DSM 5456 / JCM 9403 / PLM1-5)</name>
    <dbReference type="NCBI Taxonomy" id="415426"/>
    <lineage>
        <taxon>Archaea</taxon>
        <taxon>Thermoproteota</taxon>
        <taxon>Thermoprotei</taxon>
        <taxon>Desulfurococcales</taxon>
        <taxon>Pyrodictiaceae</taxon>
        <taxon>Hyperthermus</taxon>
    </lineage>
</organism>
<dbReference type="InterPro" id="IPR036291">
    <property type="entry name" value="NAD(P)-bd_dom_sf"/>
</dbReference>
<dbReference type="eggNOG" id="arCOG01259">
    <property type="taxonomic scope" value="Archaea"/>
</dbReference>
<dbReference type="RefSeq" id="WP_011822760.1">
    <property type="nucleotide sequence ID" value="NC_008818.1"/>
</dbReference>
<dbReference type="STRING" id="415426.Hbut_1627"/>
<dbReference type="Pfam" id="PF13561">
    <property type="entry name" value="adh_short_C2"/>
    <property type="match status" value="1"/>
</dbReference>
<dbReference type="InterPro" id="IPR050259">
    <property type="entry name" value="SDR"/>
</dbReference>
<dbReference type="FunFam" id="3.40.50.720:FF:000084">
    <property type="entry name" value="Short-chain dehydrogenase reductase"/>
    <property type="match status" value="1"/>
</dbReference>
<accession>A2BN81</accession>
<gene>
    <name evidence="2" type="ordered locus">Hbut_1627</name>
</gene>
<dbReference type="HOGENOM" id="CLU_010194_1_2_2"/>
<protein>
    <submittedName>
        <fullName evidence="2">Short chain dehydrogenase</fullName>
    </submittedName>
</protein>
<keyword evidence="3" id="KW-1185">Reference proteome</keyword>
<proteinExistence type="inferred from homology"/>
<evidence type="ECO:0000313" key="3">
    <source>
        <dbReference type="Proteomes" id="UP000002593"/>
    </source>
</evidence>
<dbReference type="CDD" id="cd05344">
    <property type="entry name" value="BKR_like_SDR_like"/>
    <property type="match status" value="1"/>
</dbReference>
<dbReference type="EnsemblBacteria" id="ABM81442">
    <property type="protein sequence ID" value="ABM81442"/>
    <property type="gene ID" value="Hbut_1627"/>
</dbReference>